<comment type="similarity">
    <text evidence="2 5">Belongs to the glycosyl hydrolase 43 family.</text>
</comment>
<evidence type="ECO:0000256" key="9">
    <source>
        <dbReference type="SAM" id="SignalP"/>
    </source>
</evidence>
<dbReference type="InterPro" id="IPR006710">
    <property type="entry name" value="Glyco_hydro_43"/>
</dbReference>
<dbReference type="RefSeq" id="WP_128914510.1">
    <property type="nucleotide sequence ID" value="NZ_RDSM01000003.1"/>
</dbReference>
<evidence type="ECO:0000256" key="5">
    <source>
        <dbReference type="PIRNR" id="PIRNR026534"/>
    </source>
</evidence>
<organism evidence="10 11">
    <name type="scientific">Granulicella sibirica</name>
    <dbReference type="NCBI Taxonomy" id="2479048"/>
    <lineage>
        <taxon>Bacteria</taxon>
        <taxon>Pseudomonadati</taxon>
        <taxon>Acidobacteriota</taxon>
        <taxon>Terriglobia</taxon>
        <taxon>Terriglobales</taxon>
        <taxon>Acidobacteriaceae</taxon>
        <taxon>Granulicella</taxon>
    </lineage>
</organism>
<evidence type="ECO:0000256" key="4">
    <source>
        <dbReference type="ARBA" id="ARBA00023295"/>
    </source>
</evidence>
<evidence type="ECO:0000256" key="6">
    <source>
        <dbReference type="PIRSR" id="PIRSR026534-1"/>
    </source>
</evidence>
<dbReference type="Proteomes" id="UP000289437">
    <property type="component" value="Unassembled WGS sequence"/>
</dbReference>
<feature type="site" description="Important for catalytic activity, responsible for pKa modulation of the active site Glu and correct orientation of both the proton donor and substrate" evidence="8">
    <location>
        <position position="163"/>
    </location>
</feature>
<keyword evidence="3 5" id="KW-0378">Hydrolase</keyword>
<dbReference type="GO" id="GO:0031222">
    <property type="term" value="P:arabinan catabolic process"/>
    <property type="evidence" value="ECO:0007669"/>
    <property type="project" value="UniProtKB-UniPathway"/>
</dbReference>
<gene>
    <name evidence="10" type="ORF">GRAN_3876</name>
</gene>
<evidence type="ECO:0000256" key="3">
    <source>
        <dbReference type="ARBA" id="ARBA00022801"/>
    </source>
</evidence>
<dbReference type="AlphaFoldDB" id="A0A4Q0SWG9"/>
<dbReference type="UniPathway" id="UPA00667"/>
<keyword evidence="11" id="KW-1185">Reference proteome</keyword>
<dbReference type="InterPro" id="IPR050727">
    <property type="entry name" value="GH43_arabinanases"/>
</dbReference>
<dbReference type="InterPro" id="IPR023296">
    <property type="entry name" value="Glyco_hydro_beta-prop_sf"/>
</dbReference>
<evidence type="ECO:0000256" key="1">
    <source>
        <dbReference type="ARBA" id="ARBA00004834"/>
    </source>
</evidence>
<evidence type="ECO:0000313" key="10">
    <source>
        <dbReference type="EMBL" id="RXH54772.1"/>
    </source>
</evidence>
<evidence type="ECO:0000256" key="7">
    <source>
        <dbReference type="PIRSR" id="PIRSR026534-2"/>
    </source>
</evidence>
<comment type="caution">
    <text evidence="10">The sequence shown here is derived from an EMBL/GenBank/DDBJ whole genome shotgun (WGS) entry which is preliminary data.</text>
</comment>
<dbReference type="Gene3D" id="2.115.10.20">
    <property type="entry name" value="Glycosyl hydrolase domain, family 43"/>
    <property type="match status" value="1"/>
</dbReference>
<dbReference type="EMBL" id="RDSM01000003">
    <property type="protein sequence ID" value="RXH54772.1"/>
    <property type="molecule type" value="Genomic_DNA"/>
</dbReference>
<dbReference type="PIRSF" id="PIRSF026534">
    <property type="entry name" value="Endo_alpha-L-arabinosidase"/>
    <property type="match status" value="1"/>
</dbReference>
<dbReference type="OrthoDB" id="9801455at2"/>
<feature type="binding site" evidence="7">
    <location>
        <begin position="180"/>
        <end position="182"/>
    </location>
    <ligand>
        <name>substrate</name>
    </ligand>
</feature>
<evidence type="ECO:0000256" key="8">
    <source>
        <dbReference type="PIRSR" id="PIRSR606710-2"/>
    </source>
</evidence>
<keyword evidence="4 5" id="KW-0326">Glycosidase</keyword>
<proteinExistence type="inferred from homology"/>
<dbReference type="PANTHER" id="PTHR43301">
    <property type="entry name" value="ARABINAN ENDO-1,5-ALPHA-L-ARABINOSIDASE"/>
    <property type="match status" value="1"/>
</dbReference>
<evidence type="ECO:0000256" key="2">
    <source>
        <dbReference type="ARBA" id="ARBA00009865"/>
    </source>
</evidence>
<dbReference type="GO" id="GO:0046558">
    <property type="term" value="F:arabinan endo-1,5-alpha-L-arabinosidase activity"/>
    <property type="evidence" value="ECO:0007669"/>
    <property type="project" value="InterPro"/>
</dbReference>
<feature type="chain" id="PRO_5020705889" evidence="9">
    <location>
        <begin position="23"/>
        <end position="346"/>
    </location>
</feature>
<accession>A0A4Q0SWG9</accession>
<dbReference type="InterPro" id="IPR016840">
    <property type="entry name" value="Glyco_hydro_43_endo_a_Ara-ase"/>
</dbReference>
<feature type="binding site" evidence="7">
    <location>
        <position position="40"/>
    </location>
    <ligand>
        <name>substrate</name>
    </ligand>
</feature>
<feature type="active site" description="Proton donor" evidence="6">
    <location>
        <position position="231"/>
    </location>
</feature>
<feature type="active site" description="Proton acceptor" evidence="6">
    <location>
        <position position="40"/>
    </location>
</feature>
<keyword evidence="9" id="KW-0732">Signal</keyword>
<dbReference type="PROSITE" id="PS51257">
    <property type="entry name" value="PROKAR_LIPOPROTEIN"/>
    <property type="match status" value="1"/>
</dbReference>
<dbReference type="PANTHER" id="PTHR43301:SF3">
    <property type="entry name" value="ARABINAN ENDO-1,5-ALPHA-L-ARABINOSIDASE A-RELATED"/>
    <property type="match status" value="1"/>
</dbReference>
<evidence type="ECO:0000313" key="11">
    <source>
        <dbReference type="Proteomes" id="UP000289437"/>
    </source>
</evidence>
<feature type="binding site" evidence="7">
    <location>
        <position position="121"/>
    </location>
    <ligand>
        <name>substrate</name>
    </ligand>
</feature>
<feature type="binding site" evidence="7">
    <location>
        <begin position="160"/>
        <end position="163"/>
    </location>
    <ligand>
        <name>substrate</name>
    </ligand>
</feature>
<dbReference type="Pfam" id="PF04616">
    <property type="entry name" value="Glyco_hydro_43"/>
    <property type="match status" value="1"/>
</dbReference>
<feature type="signal peptide" evidence="9">
    <location>
        <begin position="1"/>
        <end position="22"/>
    </location>
</feature>
<protein>
    <submittedName>
        <fullName evidence="10">Arabinan endo-1,5-alpha-L-arabinosidase</fullName>
    </submittedName>
</protein>
<name>A0A4Q0SWG9_9BACT</name>
<comment type="pathway">
    <text evidence="1 5">Glycan metabolism; L-arabinan degradation.</text>
</comment>
<dbReference type="SUPFAM" id="SSF75005">
    <property type="entry name" value="Arabinanase/levansucrase/invertase"/>
    <property type="match status" value="1"/>
</dbReference>
<reference evidence="11" key="2">
    <citation type="submission" date="2019-02" db="EMBL/GenBank/DDBJ databases">
        <title>Granulicella sibirica sp. nov., a psychrotolerant acidobacterium isolated from an organic soil layer in forested tundra, West Siberia.</title>
        <authorList>
            <person name="Oshkin I.Y."/>
            <person name="Kulichevskaya I.S."/>
            <person name="Rijpstra W.I.C."/>
            <person name="Sinninghe Damste J.S."/>
            <person name="Rakitin A.L."/>
            <person name="Ravin N.V."/>
            <person name="Dedysh S.N."/>
        </authorList>
    </citation>
    <scope>NUCLEOTIDE SEQUENCE [LARGE SCALE GENOMIC DNA]</scope>
    <source>
        <strain evidence="11">AF10</strain>
    </source>
</reference>
<dbReference type="CDD" id="cd08998">
    <property type="entry name" value="GH43_Arb43a-like"/>
    <property type="match status" value="1"/>
</dbReference>
<sequence length="346" mass="37618">MAKRWLAAVLALGVLMSGTACRAEDPHVYALTGDAAGTHDPSIIKEGGTWYVFATGKAPGGGQFAVRCSTDLEKWTRCGQVFDAIPGWIHEKSPGTEELWAPDISYGNGEYRMYYAYSLFGKNTSGIALAVNKTLDSKSPEYKWVDKGLVLESKAEDNFNAIDPNFIRDEKGRGWLAFGSFWDGIKMRRLDDATGLVSKEDGTVYALARRAMPPGAAPAPPGLPPDWEAVEAPFIVRHGGYFYLFTSWDLCCRGLKSTYRTMVGRSKVVTGPYVDEAGKALAEGGGTQILFPNAKWLGPGGESVLMDPKGKDLLVYHAYDAKTGKPSLQISTIDWAGGWPKVGLEK</sequence>
<reference evidence="10 11" key="1">
    <citation type="submission" date="2018-11" db="EMBL/GenBank/DDBJ databases">
        <authorList>
            <person name="Mardanov A.V."/>
            <person name="Ravin N.V."/>
            <person name="Dedysh S.N."/>
        </authorList>
    </citation>
    <scope>NUCLEOTIDE SEQUENCE [LARGE SCALE GENOMIC DNA]</scope>
    <source>
        <strain evidence="10 11">AF10</strain>
    </source>
</reference>